<dbReference type="AlphaFoldDB" id="A0A0A8L0Y6"/>
<keyword evidence="9" id="KW-1185">Reference proteome</keyword>
<accession>A0A0A8L0Y6</accession>
<organism evidence="8 9">
    <name type="scientific">Kluyveromyces dobzhanskii CBS 2104</name>
    <dbReference type="NCBI Taxonomy" id="1427455"/>
    <lineage>
        <taxon>Eukaryota</taxon>
        <taxon>Fungi</taxon>
        <taxon>Dikarya</taxon>
        <taxon>Ascomycota</taxon>
        <taxon>Saccharomycotina</taxon>
        <taxon>Saccharomycetes</taxon>
        <taxon>Saccharomycetales</taxon>
        <taxon>Saccharomycetaceae</taxon>
        <taxon>Kluyveromyces</taxon>
    </lineage>
</organism>
<evidence type="ECO:0000256" key="3">
    <source>
        <dbReference type="ARBA" id="ARBA00011396"/>
    </source>
</evidence>
<dbReference type="PANTHER" id="PTHR13254:SF0">
    <property type="entry name" value="GOLGIN SUBFAMILY A MEMBER 7_ERF4 DOMAIN-CONTAINING PROTEIN"/>
    <property type="match status" value="1"/>
</dbReference>
<protein>
    <recommendedName>
        <fullName evidence="4">Ras modification protein ERF4</fullName>
    </recommendedName>
</protein>
<evidence type="ECO:0000313" key="8">
    <source>
        <dbReference type="EMBL" id="CDO91864.1"/>
    </source>
</evidence>
<dbReference type="OrthoDB" id="5377273at2759"/>
<dbReference type="EMBL" id="CCBQ010000004">
    <property type="protein sequence ID" value="CDO91864.1"/>
    <property type="molecule type" value="Genomic_DNA"/>
</dbReference>
<reference evidence="8 9" key="1">
    <citation type="submission" date="2014-03" db="EMBL/GenBank/DDBJ databases">
        <title>The genome of Kluyveromyces dobzhanskii.</title>
        <authorList>
            <person name="Nystedt B."/>
            <person name="Astrom S."/>
        </authorList>
    </citation>
    <scope>NUCLEOTIDE SEQUENCE [LARGE SCALE GENOMIC DNA]</scope>
    <source>
        <strain evidence="8 9">CBS 2104</strain>
    </source>
</reference>
<evidence type="ECO:0000256" key="2">
    <source>
        <dbReference type="ARBA" id="ARBA00007732"/>
    </source>
</evidence>
<dbReference type="Proteomes" id="UP000031516">
    <property type="component" value="Unassembled WGS sequence"/>
</dbReference>
<keyword evidence="5" id="KW-0256">Endoplasmic reticulum</keyword>
<feature type="domain" description="Golgin subfamily A member 7/ERF4" evidence="7">
    <location>
        <begin position="83"/>
        <end position="230"/>
    </location>
</feature>
<evidence type="ECO:0000256" key="4">
    <source>
        <dbReference type="ARBA" id="ARBA00018463"/>
    </source>
</evidence>
<evidence type="ECO:0000313" key="9">
    <source>
        <dbReference type="Proteomes" id="UP000031516"/>
    </source>
</evidence>
<keyword evidence="6" id="KW-0472">Membrane</keyword>
<gene>
    <name evidence="8" type="ORF">KLDO_g196</name>
</gene>
<evidence type="ECO:0000256" key="1">
    <source>
        <dbReference type="ARBA" id="ARBA00004406"/>
    </source>
</evidence>
<dbReference type="GO" id="GO:0005789">
    <property type="term" value="C:endoplasmic reticulum membrane"/>
    <property type="evidence" value="ECO:0007669"/>
    <property type="project" value="UniProtKB-SubCell"/>
</dbReference>
<comment type="subunit">
    <text evidence="3">Interacts with ERF2.</text>
</comment>
<name>A0A0A8L0Y6_9SACH</name>
<dbReference type="InterPro" id="IPR019383">
    <property type="entry name" value="Golgin_A_7/ERF4"/>
</dbReference>
<dbReference type="InterPro" id="IPR051371">
    <property type="entry name" value="Ras_palmitoyltransferase"/>
</dbReference>
<dbReference type="GO" id="GO:0006612">
    <property type="term" value="P:protein targeting to membrane"/>
    <property type="evidence" value="ECO:0007669"/>
    <property type="project" value="TreeGrafter"/>
</dbReference>
<evidence type="ECO:0000259" key="7">
    <source>
        <dbReference type="Pfam" id="PF10256"/>
    </source>
</evidence>
<evidence type="ECO:0000256" key="5">
    <source>
        <dbReference type="ARBA" id="ARBA00022824"/>
    </source>
</evidence>
<proteinExistence type="inferred from homology"/>
<dbReference type="Pfam" id="PF10256">
    <property type="entry name" value="Erf4"/>
    <property type="match status" value="1"/>
</dbReference>
<dbReference type="GO" id="GO:0031211">
    <property type="term" value="C:endoplasmic reticulum palmitoyltransferase complex"/>
    <property type="evidence" value="ECO:0007669"/>
    <property type="project" value="TreeGrafter"/>
</dbReference>
<dbReference type="PANTHER" id="PTHR13254">
    <property type="entry name" value="GOLGI AUTOANTIGEN, GOLGIN SUBFAMILY A, 7"/>
    <property type="match status" value="1"/>
</dbReference>
<comment type="similarity">
    <text evidence="2">Belongs to the ERF4 family.</text>
</comment>
<sequence>MTILELAETADSSDLSKAGITVEESGPTQQPKFFNYHEFVITRYRALDQDTCVEHGPEQPICITHFPNIYVSAESEEFQRTRIVRIPRRFEATADFPCFSTQLPGSEPAALPDSNGKQFVPVGEFEGQLFGETSVSPLSNHVGEEKWTEIITKINALLAAAYNPITMRNFFSIMLDFFTLNLWSIVEPYLLSNPLQLVEDYISEQNRCELFRSQRIKIISPRESSYLSVCTTFKNS</sequence>
<evidence type="ECO:0000256" key="6">
    <source>
        <dbReference type="ARBA" id="ARBA00023136"/>
    </source>
</evidence>
<comment type="caution">
    <text evidence="8">The sequence shown here is derived from an EMBL/GenBank/DDBJ whole genome shotgun (WGS) entry which is preliminary data.</text>
</comment>
<comment type="subcellular location">
    <subcellularLocation>
        <location evidence="1">Endoplasmic reticulum membrane</location>
        <topology evidence="1">Peripheral membrane protein</topology>
    </subcellularLocation>
</comment>